<keyword evidence="3 8" id="KW-0347">Helicase</keyword>
<evidence type="ECO:0000313" key="9">
    <source>
        <dbReference type="Proteomes" id="UP000186104"/>
    </source>
</evidence>
<proteinExistence type="predicted"/>
<dbReference type="AlphaFoldDB" id="A0A173LHS3"/>
<dbReference type="STRING" id="499555.BJL86_0641"/>
<name>A0A173LHS3_9ACTN</name>
<dbReference type="InterPro" id="IPR011545">
    <property type="entry name" value="DEAD/DEAH_box_helicase_dom"/>
</dbReference>
<organism evidence="8 9">
    <name type="scientific">Dietzia timorensis</name>
    <dbReference type="NCBI Taxonomy" id="499555"/>
    <lineage>
        <taxon>Bacteria</taxon>
        <taxon>Bacillati</taxon>
        <taxon>Actinomycetota</taxon>
        <taxon>Actinomycetes</taxon>
        <taxon>Mycobacteriales</taxon>
        <taxon>Dietziaceae</taxon>
        <taxon>Dietzia</taxon>
    </lineage>
</organism>
<dbReference type="Pfam" id="PF00271">
    <property type="entry name" value="Helicase_C"/>
    <property type="match status" value="1"/>
</dbReference>
<dbReference type="SMART" id="SM00847">
    <property type="entry name" value="HA2"/>
    <property type="match status" value="1"/>
</dbReference>
<dbReference type="SMART" id="SM00490">
    <property type="entry name" value="HELICc"/>
    <property type="match status" value="1"/>
</dbReference>
<dbReference type="GO" id="GO:0016787">
    <property type="term" value="F:hydrolase activity"/>
    <property type="evidence" value="ECO:0007669"/>
    <property type="project" value="UniProtKB-KW"/>
</dbReference>
<dbReference type="KEGG" id="dtm:BJL86_0641"/>
<dbReference type="CDD" id="cd18791">
    <property type="entry name" value="SF2_C_RHA"/>
    <property type="match status" value="1"/>
</dbReference>
<dbReference type="InterPro" id="IPR010225">
    <property type="entry name" value="HrpB"/>
</dbReference>
<dbReference type="Gene3D" id="3.40.50.300">
    <property type="entry name" value="P-loop containing nucleotide triphosphate hydrolases"/>
    <property type="match status" value="2"/>
</dbReference>
<evidence type="ECO:0000256" key="4">
    <source>
        <dbReference type="ARBA" id="ARBA00022840"/>
    </source>
</evidence>
<evidence type="ECO:0000259" key="6">
    <source>
        <dbReference type="PROSITE" id="PS51192"/>
    </source>
</evidence>
<dbReference type="PANTHER" id="PTHR43519:SF1">
    <property type="entry name" value="ATP-DEPENDENT RNA HELICASE HRPB"/>
    <property type="match status" value="1"/>
</dbReference>
<evidence type="ECO:0000256" key="3">
    <source>
        <dbReference type="ARBA" id="ARBA00022806"/>
    </source>
</evidence>
<dbReference type="RefSeq" id="WP_198034341.1">
    <property type="nucleotide sequence ID" value="NZ_CP015961.1"/>
</dbReference>
<evidence type="ECO:0000259" key="7">
    <source>
        <dbReference type="PROSITE" id="PS51194"/>
    </source>
</evidence>
<dbReference type="InterPro" id="IPR027417">
    <property type="entry name" value="P-loop_NTPase"/>
</dbReference>
<gene>
    <name evidence="8" type="ORF">BJL86_0641</name>
</gene>
<keyword evidence="9" id="KW-1185">Reference proteome</keyword>
<protein>
    <submittedName>
        <fullName evidence="8">ATP-dependent RNA helicase HrpB</fullName>
    </submittedName>
</protein>
<dbReference type="InterPro" id="IPR014001">
    <property type="entry name" value="Helicase_ATP-bd"/>
</dbReference>
<feature type="domain" description="Helicase ATP-binding" evidence="6">
    <location>
        <begin position="29"/>
        <end position="192"/>
    </location>
</feature>
<dbReference type="InterPro" id="IPR013689">
    <property type="entry name" value="RNA_helicase_ATP-dep_HrpB_C"/>
</dbReference>
<dbReference type="EMBL" id="CP015961">
    <property type="protein sequence ID" value="ANI91443.1"/>
    <property type="molecule type" value="Genomic_DNA"/>
</dbReference>
<dbReference type="Pfam" id="PF08482">
    <property type="entry name" value="HrpB_C"/>
    <property type="match status" value="1"/>
</dbReference>
<reference evidence="8 9" key="1">
    <citation type="submission" date="2016-06" db="EMBL/GenBank/DDBJ databases">
        <title>Complete genome sequence of a saline-alkali tolerant type strain Dietzia timorensis ID05-A0528T.</title>
        <authorList>
            <person name="Wu X."/>
        </authorList>
    </citation>
    <scope>NUCLEOTIDE SEQUENCE [LARGE SCALE GENOMIC DNA]</scope>
    <source>
        <strain evidence="8 9">ID05-A0528</strain>
    </source>
</reference>
<dbReference type="GO" id="GO:0005524">
    <property type="term" value="F:ATP binding"/>
    <property type="evidence" value="ECO:0007669"/>
    <property type="project" value="UniProtKB-KW"/>
</dbReference>
<evidence type="ECO:0000256" key="2">
    <source>
        <dbReference type="ARBA" id="ARBA00022801"/>
    </source>
</evidence>
<evidence type="ECO:0000313" key="8">
    <source>
        <dbReference type="EMBL" id="ANI91443.1"/>
    </source>
</evidence>
<sequence>MARPLPFDDSAVDAIGAGLPASALIDPLRTALTREQVAVVAAPPGSGKTTLVPPVMAQLFADDGGRIVVTQPRRIAARAAAHRLAELTGTRVGELAGFTVRGERRMSAGAVVEFCTPGVLLRRLIADPALEGTSGVICDEVHERALDTDLVLAMAAELRELRPELALVAMSATVDAPRFAALLGGDGPPAQVLNSPATPHELRTLYAPAPGPRQDGRGVTDDYCRHIAQTTAEALAEHPGDALVFLPGVREIERAAGHLEAVLRSRCADVEVLQLHGSLPAREQDRVLRPAEPGGRRRAIVASSVAESSLTVPGVRIVVDSCLSREPRLDAARGVSGLVTVSCSQDSAIQRAGRAARTADGVAIRAIAEADWSRLRTHRTPEIAAADLTPAALDLACWGTPRGEGLPLLDPPPRAAIGRAESALFPIGAVDDAGGATPLGRLLARVPADPRIARALLAAVALTPAAVDTAAEVTAALGDPPRRQDASLPAVIDELRAGRHPGAERWRREAERLAKLARSLSGDYAAATAGAGAHTHPVPALPPKGDARLTGFVTALAFGERIARRVSPAGDSGRSAVFKLASGTQVLLAPGSGIENSEWIVVAEAGRVGERVLARLAAPLSEADALAAGHALLREDESTIFNGERLQARLVRRLGEIELSSTPTRPTPGPARRAIAEWIGAQDGNSGVIDWFDTVVGRDSSAASLRRRLACAREAFGDPWPDMSAAGLAAQAEEGLAQFVDDLAAGTAPARIDAASALRGLVPWPEAGRIDELVPERLSLPSGNSHRVRYPEPGSDERPAVSAKLQEFFGLAESPTVAGGRIPVTAELLSPAGRPLAVSTDLTFFWDNAYPGVHAEMRGRYPKHPWPENPWEATATAQTNRRSAKNS</sequence>
<dbReference type="Proteomes" id="UP000186104">
    <property type="component" value="Chromosome"/>
</dbReference>
<dbReference type="NCBIfam" id="TIGR01970">
    <property type="entry name" value="DEAH_box_HrpB"/>
    <property type="match status" value="1"/>
</dbReference>
<dbReference type="SUPFAM" id="SSF52540">
    <property type="entry name" value="P-loop containing nucleoside triphosphate hydrolases"/>
    <property type="match status" value="1"/>
</dbReference>
<evidence type="ECO:0000256" key="5">
    <source>
        <dbReference type="SAM" id="MobiDB-lite"/>
    </source>
</evidence>
<dbReference type="Pfam" id="PF00270">
    <property type="entry name" value="DEAD"/>
    <property type="match status" value="1"/>
</dbReference>
<dbReference type="PROSITE" id="PS51194">
    <property type="entry name" value="HELICASE_CTER"/>
    <property type="match status" value="1"/>
</dbReference>
<dbReference type="InterPro" id="IPR001650">
    <property type="entry name" value="Helicase_C-like"/>
</dbReference>
<keyword evidence="1" id="KW-0547">Nucleotide-binding</keyword>
<feature type="domain" description="Helicase C-terminal" evidence="7">
    <location>
        <begin position="222"/>
        <end position="399"/>
    </location>
</feature>
<dbReference type="PANTHER" id="PTHR43519">
    <property type="entry name" value="ATP-DEPENDENT RNA HELICASE HRPB"/>
    <property type="match status" value="1"/>
</dbReference>
<keyword evidence="4" id="KW-0067">ATP-binding</keyword>
<dbReference type="PIRSF" id="PIRSF005496">
    <property type="entry name" value="ATP_hel_hrpB"/>
    <property type="match status" value="1"/>
</dbReference>
<evidence type="ECO:0000256" key="1">
    <source>
        <dbReference type="ARBA" id="ARBA00022741"/>
    </source>
</evidence>
<keyword evidence="2" id="KW-0378">Hydrolase</keyword>
<dbReference type="GO" id="GO:0003676">
    <property type="term" value="F:nucleic acid binding"/>
    <property type="evidence" value="ECO:0007669"/>
    <property type="project" value="InterPro"/>
</dbReference>
<dbReference type="SMART" id="SM00487">
    <property type="entry name" value="DEXDc"/>
    <property type="match status" value="1"/>
</dbReference>
<dbReference type="Gene3D" id="1.20.120.1080">
    <property type="match status" value="1"/>
</dbReference>
<feature type="region of interest" description="Disordered" evidence="5">
    <location>
        <begin position="864"/>
        <end position="887"/>
    </location>
</feature>
<dbReference type="InterPro" id="IPR007502">
    <property type="entry name" value="Helicase-assoc_dom"/>
</dbReference>
<dbReference type="PROSITE" id="PS51192">
    <property type="entry name" value="HELICASE_ATP_BIND_1"/>
    <property type="match status" value="1"/>
</dbReference>
<dbReference type="GO" id="GO:0004386">
    <property type="term" value="F:helicase activity"/>
    <property type="evidence" value="ECO:0007669"/>
    <property type="project" value="UniProtKB-KW"/>
</dbReference>
<accession>A0A173LHS3</accession>